<dbReference type="Proteomes" id="UP000273140">
    <property type="component" value="Unassembled WGS sequence"/>
</dbReference>
<keyword evidence="6 9" id="KW-0328">Glycosyltransferase</keyword>
<evidence type="ECO:0000259" key="12">
    <source>
        <dbReference type="Pfam" id="PF02749"/>
    </source>
</evidence>
<feature type="binding site" evidence="10">
    <location>
        <begin position="136"/>
        <end position="138"/>
    </location>
    <ligand>
        <name>substrate</name>
    </ligand>
</feature>
<feature type="domain" description="Quinolinate phosphoribosyl transferase C-terminal" evidence="11">
    <location>
        <begin position="115"/>
        <end position="279"/>
    </location>
</feature>
<dbReference type="GO" id="GO:0009435">
    <property type="term" value="P:NAD+ biosynthetic process"/>
    <property type="evidence" value="ECO:0007669"/>
    <property type="project" value="UniProtKB-UniPathway"/>
</dbReference>
<dbReference type="GO" id="GO:0005737">
    <property type="term" value="C:cytoplasm"/>
    <property type="evidence" value="ECO:0007669"/>
    <property type="project" value="TreeGrafter"/>
</dbReference>
<gene>
    <name evidence="13" type="ORF">ALQ07_01724</name>
</gene>
<reference evidence="13 14" key="1">
    <citation type="submission" date="2018-08" db="EMBL/GenBank/DDBJ databases">
        <title>Recombination of ecologically and evolutionarily significant loci maintains genetic cohesion in the Pseudomonas syringae species complex.</title>
        <authorList>
            <person name="Dillon M."/>
            <person name="Thakur S."/>
            <person name="Almeida R.N.D."/>
            <person name="Weir B.S."/>
            <person name="Guttman D.S."/>
        </authorList>
    </citation>
    <scope>NUCLEOTIDE SEQUENCE [LARGE SCALE GENOMIC DNA]</scope>
    <source>
        <strain evidence="13 14">ICMP 19074</strain>
    </source>
</reference>
<protein>
    <recommendedName>
        <fullName evidence="4">nicotinate-nucleotide diphosphorylase (carboxylating)</fullName>
        <ecNumber evidence="4">2.4.2.19</ecNumber>
    </recommendedName>
    <alternativeName>
        <fullName evidence="8">Quinolinate phosphoribosyltransferase [decarboxylating]</fullName>
    </alternativeName>
</protein>
<dbReference type="SUPFAM" id="SSF51690">
    <property type="entry name" value="Nicotinate/Quinolinate PRTase C-terminal domain-like"/>
    <property type="match status" value="1"/>
</dbReference>
<feature type="binding site" evidence="10">
    <location>
        <position position="220"/>
    </location>
    <ligand>
        <name>substrate</name>
    </ligand>
</feature>
<evidence type="ECO:0000256" key="9">
    <source>
        <dbReference type="PIRNR" id="PIRNR006250"/>
    </source>
</evidence>
<evidence type="ECO:0000259" key="11">
    <source>
        <dbReference type="Pfam" id="PF01729"/>
    </source>
</evidence>
<evidence type="ECO:0000256" key="6">
    <source>
        <dbReference type="ARBA" id="ARBA00022676"/>
    </source>
</evidence>
<evidence type="ECO:0000256" key="4">
    <source>
        <dbReference type="ARBA" id="ARBA00011944"/>
    </source>
</evidence>
<evidence type="ECO:0000256" key="3">
    <source>
        <dbReference type="ARBA" id="ARBA00009400"/>
    </source>
</evidence>
<dbReference type="Gene3D" id="3.90.1170.20">
    <property type="entry name" value="Quinolinate phosphoribosyl transferase, N-terminal domain"/>
    <property type="match status" value="1"/>
</dbReference>
<dbReference type="SUPFAM" id="SSF54675">
    <property type="entry name" value="Nicotinate/Quinolinate PRTase N-terminal domain-like"/>
    <property type="match status" value="1"/>
</dbReference>
<accession>A0A3M4KPY1</accession>
<feature type="binding site" evidence="10">
    <location>
        <begin position="243"/>
        <end position="245"/>
    </location>
    <ligand>
        <name>substrate</name>
    </ligand>
</feature>
<feature type="binding site" evidence="10">
    <location>
        <position position="103"/>
    </location>
    <ligand>
        <name>substrate</name>
    </ligand>
</feature>
<dbReference type="EC" id="2.4.2.19" evidence="4"/>
<dbReference type="Gene3D" id="3.20.20.70">
    <property type="entry name" value="Aldolase class I"/>
    <property type="match status" value="1"/>
</dbReference>
<dbReference type="FunFam" id="3.20.20.70:FF:000030">
    <property type="entry name" value="Nicotinate-nucleotide pyrophosphorylase, carboxylating"/>
    <property type="match status" value="1"/>
</dbReference>
<dbReference type="GO" id="GO:0034213">
    <property type="term" value="P:quinolinate catabolic process"/>
    <property type="evidence" value="ECO:0007669"/>
    <property type="project" value="TreeGrafter"/>
</dbReference>
<evidence type="ECO:0000256" key="7">
    <source>
        <dbReference type="ARBA" id="ARBA00022679"/>
    </source>
</evidence>
<organism evidence="13 14">
    <name type="scientific">Pseudomonas syringae pv. actinidiae</name>
    <dbReference type="NCBI Taxonomy" id="103796"/>
    <lineage>
        <taxon>Bacteria</taxon>
        <taxon>Pseudomonadati</taxon>
        <taxon>Pseudomonadota</taxon>
        <taxon>Gammaproteobacteria</taxon>
        <taxon>Pseudomonadales</taxon>
        <taxon>Pseudomonadaceae</taxon>
        <taxon>Pseudomonas</taxon>
        <taxon>Pseudomonas syringae</taxon>
    </lineage>
</organism>
<dbReference type="InterPro" id="IPR037128">
    <property type="entry name" value="Quinolinate_PRibosylTase_N_sf"/>
</dbReference>
<comment type="caution">
    <text evidence="13">The sequence shown here is derived from an EMBL/GenBank/DDBJ whole genome shotgun (WGS) entry which is preliminary data.</text>
</comment>
<evidence type="ECO:0000313" key="14">
    <source>
        <dbReference type="Proteomes" id="UP000273140"/>
    </source>
</evidence>
<evidence type="ECO:0000256" key="8">
    <source>
        <dbReference type="ARBA" id="ARBA00033102"/>
    </source>
</evidence>
<evidence type="ECO:0000256" key="2">
    <source>
        <dbReference type="ARBA" id="ARBA00004893"/>
    </source>
</evidence>
<dbReference type="PANTHER" id="PTHR32179">
    <property type="entry name" value="NICOTINATE-NUCLEOTIDE PYROPHOSPHORYLASE [CARBOXYLATING]"/>
    <property type="match status" value="1"/>
</dbReference>
<feature type="binding site" evidence="10">
    <location>
        <begin position="264"/>
        <end position="266"/>
    </location>
    <ligand>
        <name>substrate</name>
    </ligand>
</feature>
<comment type="pathway">
    <text evidence="2">Cofactor biosynthesis; NAD(+) biosynthesis; nicotinate D-ribonucleotide from quinolinate: step 1/1.</text>
</comment>
<sequence length="282" mass="30199">MPNLRIADLSAEIEANVRRALLEDVGSGDITAQLIPAERLAKATIISRDAAVIAGTAWVDAVFRQLDPRVAVHWQVVDGERVSPNQALFHLEGPARSLLTGERSALNFLQMLSGVATRAKYFADIVAGTQVKLLDTRKTLPGLRMAQKYAVTCGGCHNHRIGLYDAFLIKENHIAACGGIAQAVTAAHRIAPGKPVEVEVESLGELKQALDAGADIIMLDELSLDDMREAVRLTAGRALLEASGGINDDTLRVIADTGVDYISIGAMTKDVKAVDLSMRLSL</sequence>
<evidence type="ECO:0000313" key="13">
    <source>
        <dbReference type="EMBL" id="RMQ31269.1"/>
    </source>
</evidence>
<dbReference type="EMBL" id="RBRB01000233">
    <property type="protein sequence ID" value="RMQ31269.1"/>
    <property type="molecule type" value="Genomic_DNA"/>
</dbReference>
<dbReference type="UniPathway" id="UPA00253">
    <property type="reaction ID" value="UER00331"/>
</dbReference>
<dbReference type="InterPro" id="IPR027277">
    <property type="entry name" value="NadC/ModD"/>
</dbReference>
<feature type="binding site" evidence="10">
    <location>
        <position position="170"/>
    </location>
    <ligand>
        <name>substrate</name>
    </ligand>
</feature>
<dbReference type="PANTHER" id="PTHR32179:SF3">
    <property type="entry name" value="NICOTINATE-NUCLEOTIDE PYROPHOSPHORYLASE [CARBOXYLATING]"/>
    <property type="match status" value="1"/>
</dbReference>
<feature type="binding site" evidence="10">
    <location>
        <position position="199"/>
    </location>
    <ligand>
        <name>substrate</name>
    </ligand>
</feature>
<evidence type="ECO:0000256" key="5">
    <source>
        <dbReference type="ARBA" id="ARBA00022642"/>
    </source>
</evidence>
<dbReference type="Pfam" id="PF01729">
    <property type="entry name" value="QRPTase_C"/>
    <property type="match status" value="1"/>
</dbReference>
<dbReference type="InterPro" id="IPR022412">
    <property type="entry name" value="Quinolinate_PRibosylTrfase_N"/>
</dbReference>
<comment type="similarity">
    <text evidence="3 9">Belongs to the NadC/ModD family.</text>
</comment>
<evidence type="ECO:0000256" key="1">
    <source>
        <dbReference type="ARBA" id="ARBA00003237"/>
    </source>
</evidence>
<dbReference type="NCBIfam" id="TIGR00078">
    <property type="entry name" value="nadC"/>
    <property type="match status" value="1"/>
</dbReference>
<dbReference type="CDD" id="cd01572">
    <property type="entry name" value="QPRTase"/>
    <property type="match status" value="1"/>
</dbReference>
<dbReference type="InterPro" id="IPR002638">
    <property type="entry name" value="Quinolinate_PRibosylTrfase_C"/>
</dbReference>
<comment type="function">
    <text evidence="1">Involved in the catabolism of quinolinic acid (QA).</text>
</comment>
<dbReference type="GO" id="GO:0004514">
    <property type="term" value="F:nicotinate-nucleotide diphosphorylase (carboxylating) activity"/>
    <property type="evidence" value="ECO:0007669"/>
    <property type="project" value="UniProtKB-EC"/>
</dbReference>
<dbReference type="AlphaFoldDB" id="A0A3M4KPY1"/>
<feature type="binding site" evidence="10">
    <location>
        <position position="160"/>
    </location>
    <ligand>
        <name>substrate</name>
    </ligand>
</feature>
<dbReference type="FunFam" id="3.90.1170.20:FF:000007">
    <property type="entry name" value="Nicotinate-nucleotide pyrophosphorylase (Carboxylating)"/>
    <property type="match status" value="1"/>
</dbReference>
<dbReference type="RefSeq" id="WP_017700955.1">
    <property type="nucleotide sequence ID" value="NZ_RBRB01000233.1"/>
</dbReference>
<dbReference type="Pfam" id="PF02749">
    <property type="entry name" value="QRPTase_N"/>
    <property type="match status" value="1"/>
</dbReference>
<dbReference type="InterPro" id="IPR036068">
    <property type="entry name" value="Nicotinate_pribotase-like_C"/>
</dbReference>
<keyword evidence="7 9" id="KW-0808">Transferase</keyword>
<dbReference type="PIRSF" id="PIRSF006250">
    <property type="entry name" value="NadC_ModD"/>
    <property type="match status" value="1"/>
</dbReference>
<proteinExistence type="inferred from homology"/>
<feature type="domain" description="Quinolinate phosphoribosyl transferase N-terminal" evidence="12">
    <location>
        <begin position="29"/>
        <end position="113"/>
    </location>
</feature>
<name>A0A3M4KPY1_PSESF</name>
<dbReference type="InterPro" id="IPR013785">
    <property type="entry name" value="Aldolase_TIM"/>
</dbReference>
<dbReference type="InterPro" id="IPR004393">
    <property type="entry name" value="NadC"/>
</dbReference>
<keyword evidence="5" id="KW-0662">Pyridine nucleotide biosynthesis</keyword>
<evidence type="ECO:0000256" key="10">
    <source>
        <dbReference type="PIRSR" id="PIRSR006250-1"/>
    </source>
</evidence>